<evidence type="ECO:0000313" key="3">
    <source>
        <dbReference type="Proteomes" id="UP000054560"/>
    </source>
</evidence>
<protein>
    <submittedName>
        <fullName evidence="2">Uncharacterized protein</fullName>
    </submittedName>
</protein>
<dbReference type="Proteomes" id="UP000054560">
    <property type="component" value="Unassembled WGS sequence"/>
</dbReference>
<evidence type="ECO:0000313" key="2">
    <source>
        <dbReference type="EMBL" id="KNC70861.1"/>
    </source>
</evidence>
<proteinExistence type="predicted"/>
<keyword evidence="1" id="KW-0812">Transmembrane</keyword>
<feature type="non-terminal residue" evidence="2">
    <location>
        <position position="83"/>
    </location>
</feature>
<dbReference type="EMBL" id="KQ250076">
    <property type="protein sequence ID" value="KNC70861.1"/>
    <property type="molecule type" value="Genomic_DNA"/>
</dbReference>
<gene>
    <name evidence="2" type="ORF">SARC_16606</name>
</gene>
<keyword evidence="1" id="KW-0472">Membrane</keyword>
<dbReference type="GeneID" id="25917110"/>
<feature type="transmembrane region" description="Helical" evidence="1">
    <location>
        <begin position="52"/>
        <end position="76"/>
    </location>
</feature>
<dbReference type="AlphaFoldDB" id="A0A0L0F2L6"/>
<keyword evidence="3" id="KW-1185">Reference proteome</keyword>
<organism evidence="2 3">
    <name type="scientific">Sphaeroforma arctica JP610</name>
    <dbReference type="NCBI Taxonomy" id="667725"/>
    <lineage>
        <taxon>Eukaryota</taxon>
        <taxon>Ichthyosporea</taxon>
        <taxon>Ichthyophonida</taxon>
        <taxon>Sphaeroforma</taxon>
    </lineage>
</organism>
<reference evidence="2 3" key="1">
    <citation type="submission" date="2011-02" db="EMBL/GenBank/DDBJ databases">
        <title>The Genome Sequence of Sphaeroforma arctica JP610.</title>
        <authorList>
            <consortium name="The Broad Institute Genome Sequencing Platform"/>
            <person name="Russ C."/>
            <person name="Cuomo C."/>
            <person name="Young S.K."/>
            <person name="Zeng Q."/>
            <person name="Gargeya S."/>
            <person name="Alvarado L."/>
            <person name="Berlin A."/>
            <person name="Chapman S.B."/>
            <person name="Chen Z."/>
            <person name="Freedman E."/>
            <person name="Gellesch M."/>
            <person name="Goldberg J."/>
            <person name="Griggs A."/>
            <person name="Gujja S."/>
            <person name="Heilman E."/>
            <person name="Heiman D."/>
            <person name="Howarth C."/>
            <person name="Mehta T."/>
            <person name="Neiman D."/>
            <person name="Pearson M."/>
            <person name="Roberts A."/>
            <person name="Saif S."/>
            <person name="Shea T."/>
            <person name="Shenoy N."/>
            <person name="Sisk P."/>
            <person name="Stolte C."/>
            <person name="Sykes S."/>
            <person name="White J."/>
            <person name="Yandava C."/>
            <person name="Burger G."/>
            <person name="Gray M.W."/>
            <person name="Holland P.W.H."/>
            <person name="King N."/>
            <person name="Lang F.B.F."/>
            <person name="Roger A.J."/>
            <person name="Ruiz-Trillo I."/>
            <person name="Haas B."/>
            <person name="Nusbaum C."/>
            <person name="Birren B."/>
        </authorList>
    </citation>
    <scope>NUCLEOTIDE SEQUENCE [LARGE SCALE GENOMIC DNA]</scope>
    <source>
        <strain evidence="2 3">JP610</strain>
    </source>
</reference>
<sequence length="83" mass="8947">MLTLTCNASCTQAVYDQDGDIIVMSAYELNKDSPWLIVVIIPAEEYQGAYKILYAAALLVVICATIMSVIVSGTTVSRVSSQL</sequence>
<name>A0A0L0F2L6_9EUKA</name>
<dbReference type="RefSeq" id="XP_014144763.1">
    <property type="nucleotide sequence ID" value="XM_014289288.1"/>
</dbReference>
<keyword evidence="1" id="KW-1133">Transmembrane helix</keyword>
<evidence type="ECO:0000256" key="1">
    <source>
        <dbReference type="SAM" id="Phobius"/>
    </source>
</evidence>
<accession>A0A0L0F2L6</accession>